<dbReference type="InterPro" id="IPR052892">
    <property type="entry name" value="NA-targeting_endonuclease"/>
</dbReference>
<dbReference type="PANTHER" id="PTHR33877:SF1">
    <property type="entry name" value="TYPE IV METHYL-DIRECTED RESTRICTION ENZYME ECOKMCRA"/>
    <property type="match status" value="1"/>
</dbReference>
<dbReference type="AlphaFoldDB" id="A0A6N2SNC9"/>
<sequence>MAIVITNGKFYVKRKETGAIRKTLEIDQATIYNNVDEAVEEMKKAPARTKGFYVYDTVTMHICWRWFSNKKKKRRNFPKEVRQMIYNKAEGHCQLCGKKITFDEMTLDHIVPLGMGGKDEEDNLQCSCRSCNEFKSNILPEEFENKINTIFFYQSNKKYKGSLRWEIAQKLLKAMLGNL</sequence>
<keyword evidence="2" id="KW-0540">Nuclease</keyword>
<dbReference type="PANTHER" id="PTHR33877">
    <property type="entry name" value="SLL1193 PROTEIN"/>
    <property type="match status" value="1"/>
</dbReference>
<gene>
    <name evidence="2" type="ORF">CNLFYP112_01424</name>
</gene>
<feature type="domain" description="HNH nuclease" evidence="1">
    <location>
        <begin position="80"/>
        <end position="133"/>
    </location>
</feature>
<evidence type="ECO:0000313" key="2">
    <source>
        <dbReference type="EMBL" id="VYS95223.1"/>
    </source>
</evidence>
<protein>
    <submittedName>
        <fullName evidence="2">HNH endonuclease</fullName>
    </submittedName>
</protein>
<dbReference type="InterPro" id="IPR029471">
    <property type="entry name" value="HNH_5"/>
</dbReference>
<accession>A0A6N2SNC9</accession>
<keyword evidence="2" id="KW-0255">Endonuclease</keyword>
<name>A0A6N2SNC9_9FIRM</name>
<dbReference type="CDD" id="cd00085">
    <property type="entry name" value="HNHc"/>
    <property type="match status" value="1"/>
</dbReference>
<dbReference type="EMBL" id="CACRTG010000008">
    <property type="protein sequence ID" value="VYS95223.1"/>
    <property type="molecule type" value="Genomic_DNA"/>
</dbReference>
<keyword evidence="2" id="KW-0378">Hydrolase</keyword>
<dbReference type="SMART" id="SM00507">
    <property type="entry name" value="HNHc"/>
    <property type="match status" value="1"/>
</dbReference>
<dbReference type="InterPro" id="IPR003615">
    <property type="entry name" value="HNH_nuc"/>
</dbReference>
<organism evidence="2">
    <name type="scientific">[Clostridium] nexile</name>
    <dbReference type="NCBI Taxonomy" id="29361"/>
    <lineage>
        <taxon>Bacteria</taxon>
        <taxon>Bacillati</taxon>
        <taxon>Bacillota</taxon>
        <taxon>Clostridia</taxon>
        <taxon>Lachnospirales</taxon>
        <taxon>Lachnospiraceae</taxon>
        <taxon>Tyzzerella</taxon>
    </lineage>
</organism>
<evidence type="ECO:0000259" key="1">
    <source>
        <dbReference type="SMART" id="SM00507"/>
    </source>
</evidence>
<proteinExistence type="predicted"/>
<dbReference type="GO" id="GO:0004519">
    <property type="term" value="F:endonuclease activity"/>
    <property type="evidence" value="ECO:0007669"/>
    <property type="project" value="UniProtKB-KW"/>
</dbReference>
<reference evidence="2" key="1">
    <citation type="submission" date="2019-11" db="EMBL/GenBank/DDBJ databases">
        <authorList>
            <person name="Feng L."/>
        </authorList>
    </citation>
    <scope>NUCLEOTIDE SEQUENCE</scope>
    <source>
        <strain evidence="2">CnexileLFYP112</strain>
    </source>
</reference>
<dbReference type="Gene3D" id="1.10.30.50">
    <property type="match status" value="1"/>
</dbReference>
<dbReference type="Pfam" id="PF14279">
    <property type="entry name" value="HNH_5"/>
    <property type="match status" value="1"/>
</dbReference>